<dbReference type="InterPro" id="IPR036411">
    <property type="entry name" value="TorD-like_sf"/>
</dbReference>
<keyword evidence="1" id="KW-0143">Chaperone</keyword>
<dbReference type="PANTHER" id="PTHR34227:SF1">
    <property type="entry name" value="DIMETHYL SULFOXIDE REDUCTASE CHAPERONE-RELATED"/>
    <property type="match status" value="1"/>
</dbReference>
<dbReference type="Gene3D" id="1.10.3480.10">
    <property type="entry name" value="TorD-like"/>
    <property type="match status" value="1"/>
</dbReference>
<dbReference type="PANTHER" id="PTHR34227">
    <property type="entry name" value="CHAPERONE PROTEIN YCDY"/>
    <property type="match status" value="1"/>
</dbReference>
<accession>A0A227KRL4</accession>
<comment type="caution">
    <text evidence="2">The sequence shown here is derived from an EMBL/GenBank/DDBJ whole genome shotgun (WGS) entry which is preliminary data.</text>
</comment>
<dbReference type="AlphaFoldDB" id="A0A227KRL4"/>
<evidence type="ECO:0008006" key="4">
    <source>
        <dbReference type="Google" id="ProtNLM"/>
    </source>
</evidence>
<name>A0A227KRL4_9BURK</name>
<evidence type="ECO:0000313" key="3">
    <source>
        <dbReference type="Proteomes" id="UP000214610"/>
    </source>
</evidence>
<organism evidence="2 3">
    <name type="scientific">Turicimonas muris</name>
    <dbReference type="NCBI Taxonomy" id="1796652"/>
    <lineage>
        <taxon>Bacteria</taxon>
        <taxon>Pseudomonadati</taxon>
        <taxon>Pseudomonadota</taxon>
        <taxon>Betaproteobacteria</taxon>
        <taxon>Burkholderiales</taxon>
        <taxon>Sutterellaceae</taxon>
        <taxon>Turicimonas</taxon>
    </lineage>
</organism>
<dbReference type="Pfam" id="PF02613">
    <property type="entry name" value="Nitrate_red_del"/>
    <property type="match status" value="1"/>
</dbReference>
<gene>
    <name evidence="2" type="ORF">ADH67_01925</name>
</gene>
<proteinExistence type="predicted"/>
<dbReference type="InterPro" id="IPR020945">
    <property type="entry name" value="DMSO/NO3_reduct_chaperone"/>
</dbReference>
<dbReference type="EMBL" id="NHMP01000001">
    <property type="protein sequence ID" value="OXE51078.1"/>
    <property type="molecule type" value="Genomic_DNA"/>
</dbReference>
<dbReference type="InterPro" id="IPR050289">
    <property type="entry name" value="TorD/DmsD_chaperones"/>
</dbReference>
<reference evidence="3" key="1">
    <citation type="submission" date="2017-05" db="EMBL/GenBank/DDBJ databases">
        <title>Improved OligoMM genomes.</title>
        <authorList>
            <person name="Garzetti D."/>
        </authorList>
    </citation>
    <scope>NUCLEOTIDE SEQUENCE [LARGE SCALE GENOMIC DNA]</scope>
    <source>
        <strain evidence="3">YL45</strain>
    </source>
</reference>
<evidence type="ECO:0000256" key="1">
    <source>
        <dbReference type="ARBA" id="ARBA00023186"/>
    </source>
</evidence>
<dbReference type="Proteomes" id="UP000214610">
    <property type="component" value="Unassembled WGS sequence"/>
</dbReference>
<evidence type="ECO:0000313" key="2">
    <source>
        <dbReference type="EMBL" id="OXE51078.1"/>
    </source>
</evidence>
<protein>
    <recommendedName>
        <fullName evidence="4">Nitrate reductase molybdenum cofactor assembly chaperone</fullName>
    </recommendedName>
</protein>
<dbReference type="SUPFAM" id="SSF89155">
    <property type="entry name" value="TorD-like"/>
    <property type="match status" value="1"/>
</dbReference>
<sequence length="183" mass="21546">MRKRPLNLVLLGLFEPSQELRDMHVFLKAAESLDGKLAEKARRLDDLYTQGTEDAKSFEAMLLDYTRLFLSPGSPPAKNYLTCWKDKLGDKILDEYLSYLGSRGFEVERDIKEPPEHIVPVLEIYELLEPEEKAEFFERFLSKFVLEWSLLLETEAKHEFYKELGRFFAEWSKWESKENGRIS</sequence>
<keyword evidence="3" id="KW-1185">Reference proteome</keyword>